<dbReference type="EMBL" id="JAIWYP010000012">
    <property type="protein sequence ID" value="KAH3727067.1"/>
    <property type="molecule type" value="Genomic_DNA"/>
</dbReference>
<comment type="caution">
    <text evidence="1">The sequence shown here is derived from an EMBL/GenBank/DDBJ whole genome shotgun (WGS) entry which is preliminary data.</text>
</comment>
<dbReference type="AlphaFoldDB" id="A0A9D4CLB3"/>
<keyword evidence="2" id="KW-1185">Reference proteome</keyword>
<evidence type="ECO:0000313" key="2">
    <source>
        <dbReference type="Proteomes" id="UP000828390"/>
    </source>
</evidence>
<sequence>MISVKKHVDNLTSMFTNHLENADSIFVEDIFGSALKQPKILVLQRQYHGNTKYTKQMLVEPSLGSRFSESNMPAFMLYQLHPNHIKHFDRSDTVRTIDKFYQIDNFEQDAMSWYSMNKKESIKHNE</sequence>
<gene>
    <name evidence="1" type="ORF">DPMN_052993</name>
</gene>
<reference evidence="1" key="2">
    <citation type="submission" date="2020-11" db="EMBL/GenBank/DDBJ databases">
        <authorList>
            <person name="McCartney M.A."/>
            <person name="Auch B."/>
            <person name="Kono T."/>
            <person name="Mallez S."/>
            <person name="Becker A."/>
            <person name="Gohl D.M."/>
            <person name="Silverstein K.A.T."/>
            <person name="Koren S."/>
            <person name="Bechman K.B."/>
            <person name="Herman A."/>
            <person name="Abrahante J.E."/>
            <person name="Garbe J."/>
        </authorList>
    </citation>
    <scope>NUCLEOTIDE SEQUENCE</scope>
    <source>
        <strain evidence="1">Duluth1</strain>
        <tissue evidence="1">Whole animal</tissue>
    </source>
</reference>
<proteinExistence type="predicted"/>
<organism evidence="1 2">
    <name type="scientific">Dreissena polymorpha</name>
    <name type="common">Zebra mussel</name>
    <name type="synonym">Mytilus polymorpha</name>
    <dbReference type="NCBI Taxonomy" id="45954"/>
    <lineage>
        <taxon>Eukaryota</taxon>
        <taxon>Metazoa</taxon>
        <taxon>Spiralia</taxon>
        <taxon>Lophotrochozoa</taxon>
        <taxon>Mollusca</taxon>
        <taxon>Bivalvia</taxon>
        <taxon>Autobranchia</taxon>
        <taxon>Heteroconchia</taxon>
        <taxon>Euheterodonta</taxon>
        <taxon>Imparidentia</taxon>
        <taxon>Neoheterodontei</taxon>
        <taxon>Myida</taxon>
        <taxon>Dreissenoidea</taxon>
        <taxon>Dreissenidae</taxon>
        <taxon>Dreissena</taxon>
    </lineage>
</organism>
<accession>A0A9D4CLB3</accession>
<name>A0A9D4CLB3_DREPO</name>
<evidence type="ECO:0000313" key="1">
    <source>
        <dbReference type="EMBL" id="KAH3727067.1"/>
    </source>
</evidence>
<dbReference type="Proteomes" id="UP000828390">
    <property type="component" value="Unassembled WGS sequence"/>
</dbReference>
<reference evidence="1" key="1">
    <citation type="journal article" date="2019" name="bioRxiv">
        <title>The Genome of the Zebra Mussel, Dreissena polymorpha: A Resource for Invasive Species Research.</title>
        <authorList>
            <person name="McCartney M.A."/>
            <person name="Auch B."/>
            <person name="Kono T."/>
            <person name="Mallez S."/>
            <person name="Zhang Y."/>
            <person name="Obille A."/>
            <person name="Becker A."/>
            <person name="Abrahante J.E."/>
            <person name="Garbe J."/>
            <person name="Badalamenti J.P."/>
            <person name="Herman A."/>
            <person name="Mangelson H."/>
            <person name="Liachko I."/>
            <person name="Sullivan S."/>
            <person name="Sone E.D."/>
            <person name="Koren S."/>
            <person name="Silverstein K.A.T."/>
            <person name="Beckman K.B."/>
            <person name="Gohl D.M."/>
        </authorList>
    </citation>
    <scope>NUCLEOTIDE SEQUENCE</scope>
    <source>
        <strain evidence="1">Duluth1</strain>
        <tissue evidence="1">Whole animal</tissue>
    </source>
</reference>
<protein>
    <submittedName>
        <fullName evidence="1">Uncharacterized protein</fullName>
    </submittedName>
</protein>